<evidence type="ECO:0008006" key="5">
    <source>
        <dbReference type="Google" id="ProtNLM"/>
    </source>
</evidence>
<dbReference type="InterPro" id="IPR022529">
    <property type="entry name" value="DUF3530"/>
</dbReference>
<dbReference type="OrthoDB" id="9776279at2"/>
<accession>N9VRG5</accession>
<keyword evidence="4" id="KW-1185">Reference proteome</keyword>
<feature type="signal peptide" evidence="2">
    <location>
        <begin position="1"/>
        <end position="17"/>
    </location>
</feature>
<evidence type="ECO:0000313" key="4">
    <source>
        <dbReference type="Proteomes" id="UP000023775"/>
    </source>
</evidence>
<evidence type="ECO:0000256" key="2">
    <source>
        <dbReference type="SAM" id="SignalP"/>
    </source>
</evidence>
<organism evidence="3 4">
    <name type="scientific">Aeromonas diversa CDC 2478-85</name>
    <dbReference type="NCBI Taxonomy" id="1268237"/>
    <lineage>
        <taxon>Bacteria</taxon>
        <taxon>Pseudomonadati</taxon>
        <taxon>Pseudomonadota</taxon>
        <taxon>Gammaproteobacteria</taxon>
        <taxon>Aeromonadales</taxon>
        <taxon>Aeromonadaceae</taxon>
        <taxon>Aeromonas</taxon>
    </lineage>
</organism>
<dbReference type="Proteomes" id="UP000023775">
    <property type="component" value="Unassembled WGS sequence"/>
</dbReference>
<comment type="caution">
    <text evidence="3">The sequence shown here is derived from an EMBL/GenBank/DDBJ whole genome shotgun (WGS) entry which is preliminary data.</text>
</comment>
<gene>
    <name evidence="3" type="ORF">G114_00715</name>
</gene>
<dbReference type="RefSeq" id="WP_005345861.1">
    <property type="nucleotide sequence ID" value="NZ_APVG01000001.1"/>
</dbReference>
<dbReference type="eggNOG" id="ENOG50333R5">
    <property type="taxonomic scope" value="Bacteria"/>
</dbReference>
<feature type="chain" id="PRO_5004154705" description="DUF3530 family protein" evidence="2">
    <location>
        <begin position="18"/>
        <end position="268"/>
    </location>
</feature>
<dbReference type="AlphaFoldDB" id="N9VRG5"/>
<name>N9VRG5_9GAMM</name>
<feature type="compositionally biased region" description="Low complexity" evidence="1">
    <location>
        <begin position="23"/>
        <end position="38"/>
    </location>
</feature>
<dbReference type="Pfam" id="PF12048">
    <property type="entry name" value="DUF3530"/>
    <property type="match status" value="1"/>
</dbReference>
<dbReference type="PATRIC" id="fig|1268237.3.peg.141"/>
<evidence type="ECO:0000313" key="3">
    <source>
        <dbReference type="EMBL" id="ENY73921.1"/>
    </source>
</evidence>
<sequence length="268" mass="29194">MPLLFLLLALLTVPAHGAEQDSPSAAAPTEPAAAGNAPQDTNQPPPSADQLLRLDWQNNPASKTIEQEQVLFAEHTSGTYLGLVILLPEWQGTGRLWQLSATLTSQGFDTLLILPRFAQPQLNPAGEKKDAARDTFRQDLAARIKSLSEAKQQEGGFRLILAQGTAAAWASNLIASEQLPPPDALVLLDAYFPEQGANTVLAKDVAQSQAPILDLYEESAAGWPLVAAEARRVESRRSNKLNYRPYALLEQAELPARLQGWLRHLGWL</sequence>
<feature type="region of interest" description="Disordered" evidence="1">
    <location>
        <begin position="18"/>
        <end position="49"/>
    </location>
</feature>
<proteinExistence type="predicted"/>
<keyword evidence="2" id="KW-0732">Signal</keyword>
<protein>
    <recommendedName>
        <fullName evidence="5">DUF3530 family protein</fullName>
    </recommendedName>
</protein>
<evidence type="ECO:0000256" key="1">
    <source>
        <dbReference type="SAM" id="MobiDB-lite"/>
    </source>
</evidence>
<reference evidence="3 4" key="1">
    <citation type="journal article" date="2013" name="Genome Announc.">
        <title>Draft Genome Sequence of the Aeromonas diversa Type Strain.</title>
        <authorList>
            <person name="Farfan M."/>
            <person name="Spataro N."/>
            <person name="Sanglas A."/>
            <person name="Albarral V."/>
            <person name="Loren J.G."/>
            <person name="Bosch E."/>
            <person name="Fuste M.C."/>
        </authorList>
    </citation>
    <scope>NUCLEOTIDE SEQUENCE [LARGE SCALE GENOMIC DNA]</scope>
    <source>
        <strain evidence="3 4">2478-85</strain>
    </source>
</reference>
<dbReference type="EMBL" id="APVG01000001">
    <property type="protein sequence ID" value="ENY73921.1"/>
    <property type="molecule type" value="Genomic_DNA"/>
</dbReference>